<gene>
    <name evidence="1" type="ORF">GCM10022233_69560</name>
</gene>
<proteinExistence type="predicted"/>
<dbReference type="Proteomes" id="UP001499984">
    <property type="component" value="Unassembled WGS sequence"/>
</dbReference>
<protein>
    <submittedName>
        <fullName evidence="1">Uncharacterized protein</fullName>
    </submittedName>
</protein>
<comment type="caution">
    <text evidence="1">The sequence shown here is derived from an EMBL/GenBank/DDBJ whole genome shotgun (WGS) entry which is preliminary data.</text>
</comment>
<evidence type="ECO:0000313" key="1">
    <source>
        <dbReference type="EMBL" id="GAA4079771.1"/>
    </source>
</evidence>
<sequence length="80" mass="8456">MAREVAGYLGNTPGLPCLLHQPASDRALRKKGVTIAEAVPHRGDGGAEGIPTTGGLAERAVLRMLRHGDHGGYCMESDYQ</sequence>
<dbReference type="EMBL" id="BAAAZY010000024">
    <property type="protein sequence ID" value="GAA4079771.1"/>
    <property type="molecule type" value="Genomic_DNA"/>
</dbReference>
<evidence type="ECO:0000313" key="2">
    <source>
        <dbReference type="Proteomes" id="UP001499984"/>
    </source>
</evidence>
<organism evidence="1 2">
    <name type="scientific">Streptomyces shaanxiensis</name>
    <dbReference type="NCBI Taxonomy" id="653357"/>
    <lineage>
        <taxon>Bacteria</taxon>
        <taxon>Bacillati</taxon>
        <taxon>Actinomycetota</taxon>
        <taxon>Actinomycetes</taxon>
        <taxon>Kitasatosporales</taxon>
        <taxon>Streptomycetaceae</taxon>
        <taxon>Streptomyces</taxon>
    </lineage>
</organism>
<accession>A0ABP7W2Y7</accession>
<name>A0ABP7W2Y7_9ACTN</name>
<keyword evidence="2" id="KW-1185">Reference proteome</keyword>
<reference evidence="2" key="1">
    <citation type="journal article" date="2019" name="Int. J. Syst. Evol. Microbiol.">
        <title>The Global Catalogue of Microorganisms (GCM) 10K type strain sequencing project: providing services to taxonomists for standard genome sequencing and annotation.</title>
        <authorList>
            <consortium name="The Broad Institute Genomics Platform"/>
            <consortium name="The Broad Institute Genome Sequencing Center for Infectious Disease"/>
            <person name="Wu L."/>
            <person name="Ma J."/>
        </authorList>
    </citation>
    <scope>NUCLEOTIDE SEQUENCE [LARGE SCALE GENOMIC DNA]</scope>
    <source>
        <strain evidence="2">JCM 16925</strain>
    </source>
</reference>